<reference evidence="1 2" key="1">
    <citation type="journal article" date="2018" name="Nat. Genet.">
        <title>The Rosa genome provides new insights in the design of modern roses.</title>
        <authorList>
            <person name="Bendahmane M."/>
        </authorList>
    </citation>
    <scope>NUCLEOTIDE SEQUENCE [LARGE SCALE GENOMIC DNA]</scope>
    <source>
        <strain evidence="2">cv. Old Blush</strain>
    </source>
</reference>
<organism evidence="1 2">
    <name type="scientific">Rosa chinensis</name>
    <name type="common">China rose</name>
    <dbReference type="NCBI Taxonomy" id="74649"/>
    <lineage>
        <taxon>Eukaryota</taxon>
        <taxon>Viridiplantae</taxon>
        <taxon>Streptophyta</taxon>
        <taxon>Embryophyta</taxon>
        <taxon>Tracheophyta</taxon>
        <taxon>Spermatophyta</taxon>
        <taxon>Magnoliopsida</taxon>
        <taxon>eudicotyledons</taxon>
        <taxon>Gunneridae</taxon>
        <taxon>Pentapetalae</taxon>
        <taxon>rosids</taxon>
        <taxon>fabids</taxon>
        <taxon>Rosales</taxon>
        <taxon>Rosaceae</taxon>
        <taxon>Rosoideae</taxon>
        <taxon>Rosoideae incertae sedis</taxon>
        <taxon>Rosa</taxon>
    </lineage>
</organism>
<sequence length="157" mass="17710">MLSLEDFTSFGAVCKSWRSVATREVFNSKRLGPTHQAPFLILSKKEASAIRMFYNFRTGKICKLYLPETENKLCYSSLGWLGTVSKHMRIVAPDMPGEILGRPNLHYIYLVESAGTLLAVLCFGNKYAENLTTGFRIFEVPFGNGKSWWSSDIKLGK</sequence>
<dbReference type="PANTHER" id="PTHR44259">
    <property type="entry name" value="OS07G0183000 PROTEIN-RELATED"/>
    <property type="match status" value="1"/>
</dbReference>
<dbReference type="Gramene" id="PRQ25951">
    <property type="protein sequence ID" value="PRQ25951"/>
    <property type="gene ID" value="RchiOBHm_Chr6g0289281"/>
</dbReference>
<evidence type="ECO:0000313" key="1">
    <source>
        <dbReference type="EMBL" id="PRQ25951.1"/>
    </source>
</evidence>
<keyword evidence="2" id="KW-1185">Reference proteome</keyword>
<proteinExistence type="predicted"/>
<accession>A0A2P6PVJ6</accession>
<dbReference type="InterPro" id="IPR050942">
    <property type="entry name" value="F-box_BR-signaling"/>
</dbReference>
<gene>
    <name evidence="1" type="ORF">RchiOBHm_Chr6g0289281</name>
</gene>
<evidence type="ECO:0000313" key="2">
    <source>
        <dbReference type="Proteomes" id="UP000238479"/>
    </source>
</evidence>
<dbReference type="Proteomes" id="UP000238479">
    <property type="component" value="Chromosome 6"/>
</dbReference>
<name>A0A2P6PVJ6_ROSCH</name>
<dbReference type="EMBL" id="PDCK01000044">
    <property type="protein sequence ID" value="PRQ25951.1"/>
    <property type="molecule type" value="Genomic_DNA"/>
</dbReference>
<dbReference type="InterPro" id="IPR036047">
    <property type="entry name" value="F-box-like_dom_sf"/>
</dbReference>
<dbReference type="SUPFAM" id="SSF81383">
    <property type="entry name" value="F-box domain"/>
    <property type="match status" value="1"/>
</dbReference>
<dbReference type="PANTHER" id="PTHR44259:SF108">
    <property type="entry name" value="F-BOX PROTEIN SKIP23-LIKE"/>
    <property type="match status" value="1"/>
</dbReference>
<protein>
    <submittedName>
        <fullName evidence="1">Putative F-box domain-containing protein</fullName>
    </submittedName>
</protein>
<dbReference type="AlphaFoldDB" id="A0A2P6PVJ6"/>
<comment type="caution">
    <text evidence="1">The sequence shown here is derived from an EMBL/GenBank/DDBJ whole genome shotgun (WGS) entry which is preliminary data.</text>
</comment>